<evidence type="ECO:0000256" key="4">
    <source>
        <dbReference type="ARBA" id="ARBA00023136"/>
    </source>
</evidence>
<organism evidence="7 8">
    <name type="scientific">Penicillium citrinum</name>
    <dbReference type="NCBI Taxonomy" id="5077"/>
    <lineage>
        <taxon>Eukaryota</taxon>
        <taxon>Fungi</taxon>
        <taxon>Dikarya</taxon>
        <taxon>Ascomycota</taxon>
        <taxon>Pezizomycotina</taxon>
        <taxon>Eurotiomycetes</taxon>
        <taxon>Eurotiomycetidae</taxon>
        <taxon>Eurotiales</taxon>
        <taxon>Aspergillaceae</taxon>
        <taxon>Penicillium</taxon>
    </lineage>
</organism>
<dbReference type="GeneID" id="81387000"/>
<name>A0A9W9NML5_PENCI</name>
<sequence length="194" mass="22126">MAEIVNFHHHPLGLVGWIARVLQLISSIIVLGITAWATRDTKTVTVIFTLVISVLTLVVVACSTLTSCLTRRHKWHALILIMTDGVLSYLRWLTSFIFLALDFNRISCRVIRWNGETVCSRKYTAEAFSFIALYVILFGRSGAMNLYWNSFTTVLGLLMEILYIYYFKPKVIHEKNDAPPEQRLAQNLNEAGLM</sequence>
<feature type="transmembrane region" description="Helical" evidence="5">
    <location>
        <begin position="17"/>
        <end position="37"/>
    </location>
</feature>
<gene>
    <name evidence="7" type="ORF">N7469_008915</name>
</gene>
<dbReference type="PANTHER" id="PTHR39608:SF2">
    <property type="entry name" value="MARVEL DOMAIN-CONTAINING PROTEIN"/>
    <property type="match status" value="1"/>
</dbReference>
<evidence type="ECO:0000313" key="7">
    <source>
        <dbReference type="EMBL" id="KAJ5222675.1"/>
    </source>
</evidence>
<comment type="subcellular location">
    <subcellularLocation>
        <location evidence="1">Membrane</location>
        <topology evidence="1">Multi-pass membrane protein</topology>
    </subcellularLocation>
</comment>
<evidence type="ECO:0000256" key="5">
    <source>
        <dbReference type="SAM" id="Phobius"/>
    </source>
</evidence>
<comment type="caution">
    <text evidence="7">The sequence shown here is derived from an EMBL/GenBank/DDBJ whole genome shotgun (WGS) entry which is preliminary data.</text>
</comment>
<dbReference type="RefSeq" id="XP_056497598.1">
    <property type="nucleotide sequence ID" value="XM_056647833.1"/>
</dbReference>
<keyword evidence="4 5" id="KW-0472">Membrane</keyword>
<dbReference type="PANTHER" id="PTHR39608">
    <property type="entry name" value="INTEGRAL MEMBRANE PROTEIN (AFU_ORTHOLOGUE AFUA_5G08640)"/>
    <property type="match status" value="1"/>
</dbReference>
<dbReference type="Proteomes" id="UP001147733">
    <property type="component" value="Unassembled WGS sequence"/>
</dbReference>
<evidence type="ECO:0000256" key="1">
    <source>
        <dbReference type="ARBA" id="ARBA00004141"/>
    </source>
</evidence>
<feature type="transmembrane region" description="Helical" evidence="5">
    <location>
        <begin position="44"/>
        <end position="66"/>
    </location>
</feature>
<dbReference type="Pfam" id="PF01284">
    <property type="entry name" value="MARVEL"/>
    <property type="match status" value="1"/>
</dbReference>
<evidence type="ECO:0000256" key="2">
    <source>
        <dbReference type="ARBA" id="ARBA00022692"/>
    </source>
</evidence>
<reference evidence="7" key="1">
    <citation type="submission" date="2022-11" db="EMBL/GenBank/DDBJ databases">
        <authorList>
            <person name="Petersen C."/>
        </authorList>
    </citation>
    <scope>NUCLEOTIDE SEQUENCE</scope>
    <source>
        <strain evidence="7">IBT 23319</strain>
    </source>
</reference>
<dbReference type="InterPro" id="IPR008253">
    <property type="entry name" value="Marvel"/>
</dbReference>
<dbReference type="EMBL" id="JAPQKT010000008">
    <property type="protein sequence ID" value="KAJ5222675.1"/>
    <property type="molecule type" value="Genomic_DNA"/>
</dbReference>
<dbReference type="OrthoDB" id="20872at2759"/>
<dbReference type="AlphaFoldDB" id="A0A9W9NML5"/>
<keyword evidence="8" id="KW-1185">Reference proteome</keyword>
<reference evidence="7" key="2">
    <citation type="journal article" date="2023" name="IMA Fungus">
        <title>Comparative genomic study of the Penicillium genus elucidates a diverse pangenome and 15 lateral gene transfer events.</title>
        <authorList>
            <person name="Petersen C."/>
            <person name="Sorensen T."/>
            <person name="Nielsen M.R."/>
            <person name="Sondergaard T.E."/>
            <person name="Sorensen J.L."/>
            <person name="Fitzpatrick D.A."/>
            <person name="Frisvad J.C."/>
            <person name="Nielsen K.L."/>
        </authorList>
    </citation>
    <scope>NUCLEOTIDE SEQUENCE</scope>
    <source>
        <strain evidence="7">IBT 23319</strain>
    </source>
</reference>
<accession>A0A9W9NML5</accession>
<feature type="domain" description="MARVEL" evidence="6">
    <location>
        <begin position="17"/>
        <end position="135"/>
    </location>
</feature>
<keyword evidence="3 5" id="KW-1133">Transmembrane helix</keyword>
<feature type="transmembrane region" description="Helical" evidence="5">
    <location>
        <begin position="78"/>
        <end position="103"/>
    </location>
</feature>
<keyword evidence="2 5" id="KW-0812">Transmembrane</keyword>
<protein>
    <recommendedName>
        <fullName evidence="6">MARVEL domain-containing protein</fullName>
    </recommendedName>
</protein>
<evidence type="ECO:0000256" key="3">
    <source>
        <dbReference type="ARBA" id="ARBA00022989"/>
    </source>
</evidence>
<feature type="transmembrane region" description="Helical" evidence="5">
    <location>
        <begin position="146"/>
        <end position="166"/>
    </location>
</feature>
<evidence type="ECO:0000259" key="6">
    <source>
        <dbReference type="Pfam" id="PF01284"/>
    </source>
</evidence>
<dbReference type="GO" id="GO:0016020">
    <property type="term" value="C:membrane"/>
    <property type="evidence" value="ECO:0007669"/>
    <property type="project" value="UniProtKB-SubCell"/>
</dbReference>
<feature type="transmembrane region" description="Helical" evidence="5">
    <location>
        <begin position="123"/>
        <end position="140"/>
    </location>
</feature>
<evidence type="ECO:0000313" key="8">
    <source>
        <dbReference type="Proteomes" id="UP001147733"/>
    </source>
</evidence>
<proteinExistence type="predicted"/>